<dbReference type="EMBL" id="JAEPRJ010000001">
    <property type="protein sequence ID" value="MBK5898231.1"/>
    <property type="molecule type" value="Genomic_DNA"/>
</dbReference>
<dbReference type="InterPro" id="IPR003593">
    <property type="entry name" value="AAA+_ATPase"/>
</dbReference>
<reference evidence="5 6" key="1">
    <citation type="submission" date="2021-01" db="EMBL/GenBank/DDBJ databases">
        <title>Isolation and description of Catonella massiliensis sp. nov., a novel Catonella species, isolated from a stable periodontitis subject.</title>
        <authorList>
            <person name="Antezack A."/>
            <person name="Boxberger M."/>
            <person name="La Scola B."/>
            <person name="Monnet-Corti V."/>
        </authorList>
    </citation>
    <scope>NUCLEOTIDE SEQUENCE [LARGE SCALE GENOMIC DNA]</scope>
    <source>
        <strain evidence="5 6">Marseille-Q4567</strain>
    </source>
</reference>
<evidence type="ECO:0000256" key="2">
    <source>
        <dbReference type="ARBA" id="ARBA00022741"/>
    </source>
</evidence>
<evidence type="ECO:0000313" key="6">
    <source>
        <dbReference type="Proteomes" id="UP000604730"/>
    </source>
</evidence>
<evidence type="ECO:0000256" key="1">
    <source>
        <dbReference type="ARBA" id="ARBA00022448"/>
    </source>
</evidence>
<keyword evidence="1" id="KW-0813">Transport</keyword>
<evidence type="ECO:0000313" key="5">
    <source>
        <dbReference type="EMBL" id="MBK5898231.1"/>
    </source>
</evidence>
<gene>
    <name evidence="5" type="ORF">JJN12_10655</name>
</gene>
<dbReference type="InterPro" id="IPR017911">
    <property type="entry name" value="MacB-like_ATP-bd"/>
</dbReference>
<dbReference type="PROSITE" id="PS50893">
    <property type="entry name" value="ABC_TRANSPORTER_2"/>
    <property type="match status" value="1"/>
</dbReference>
<dbReference type="InterPro" id="IPR027417">
    <property type="entry name" value="P-loop_NTPase"/>
</dbReference>
<keyword evidence="3 5" id="KW-0067">ATP-binding</keyword>
<dbReference type="SUPFAM" id="SSF52540">
    <property type="entry name" value="P-loop containing nucleoside triphosphate hydrolases"/>
    <property type="match status" value="1"/>
</dbReference>
<dbReference type="RefSeq" id="WP_208429663.1">
    <property type="nucleotide sequence ID" value="NZ_JAEPRJ010000001.1"/>
</dbReference>
<protein>
    <submittedName>
        <fullName evidence="5">ABC transporter ATP-binding protein</fullName>
    </submittedName>
</protein>
<dbReference type="PANTHER" id="PTHR24220">
    <property type="entry name" value="IMPORT ATP-BINDING PROTEIN"/>
    <property type="match status" value="1"/>
</dbReference>
<sequence>MSLEKASGMVKVKNIAKSIKNGQHSIEILKNINLEINTGEILSIMGPSGCGKSTLLGVIGGIDKPDKGKVLIGDTDLYALKNEELDIFRNENIGIVFQNHCLVEELSLIENIELPSIFSEKKENFESKIAELIELLGLKGKEKLYPYQLSGGEKQRTAIARALINNPKVLIADEPTGALDSSNSNNILRLFRELVNNFSISIIISTHDCHVSEVSDRQIKMLDGELYEA</sequence>
<proteinExistence type="predicted"/>
<dbReference type="InterPro" id="IPR015854">
    <property type="entry name" value="ABC_transpr_LolD-like"/>
</dbReference>
<feature type="domain" description="ABC transporter" evidence="4">
    <location>
        <begin position="10"/>
        <end position="229"/>
    </location>
</feature>
<dbReference type="InterPro" id="IPR003439">
    <property type="entry name" value="ABC_transporter-like_ATP-bd"/>
</dbReference>
<dbReference type="Pfam" id="PF00005">
    <property type="entry name" value="ABC_tran"/>
    <property type="match status" value="1"/>
</dbReference>
<keyword evidence="6" id="KW-1185">Reference proteome</keyword>
<name>A0ABS1J258_9FIRM</name>
<keyword evidence="2" id="KW-0547">Nucleotide-binding</keyword>
<dbReference type="GO" id="GO:0005524">
    <property type="term" value="F:ATP binding"/>
    <property type="evidence" value="ECO:0007669"/>
    <property type="project" value="UniProtKB-KW"/>
</dbReference>
<evidence type="ECO:0000259" key="4">
    <source>
        <dbReference type="PROSITE" id="PS50893"/>
    </source>
</evidence>
<comment type="caution">
    <text evidence="5">The sequence shown here is derived from an EMBL/GenBank/DDBJ whole genome shotgun (WGS) entry which is preliminary data.</text>
</comment>
<organism evidence="5 6">
    <name type="scientific">Catonella massiliensis</name>
    <dbReference type="NCBI Taxonomy" id="2799636"/>
    <lineage>
        <taxon>Bacteria</taxon>
        <taxon>Bacillati</taxon>
        <taxon>Bacillota</taxon>
        <taxon>Clostridia</taxon>
        <taxon>Lachnospirales</taxon>
        <taxon>Lachnospiraceae</taxon>
        <taxon>Catonella</taxon>
    </lineage>
</organism>
<evidence type="ECO:0000256" key="3">
    <source>
        <dbReference type="ARBA" id="ARBA00022840"/>
    </source>
</evidence>
<accession>A0ABS1J258</accession>
<dbReference type="Gene3D" id="3.40.50.300">
    <property type="entry name" value="P-loop containing nucleotide triphosphate hydrolases"/>
    <property type="match status" value="1"/>
</dbReference>
<dbReference type="CDD" id="cd03255">
    <property type="entry name" value="ABC_MJ0796_LolCDE_FtsE"/>
    <property type="match status" value="1"/>
</dbReference>
<dbReference type="Proteomes" id="UP000604730">
    <property type="component" value="Unassembled WGS sequence"/>
</dbReference>
<dbReference type="SMART" id="SM00382">
    <property type="entry name" value="AAA"/>
    <property type="match status" value="1"/>
</dbReference>